<dbReference type="SUPFAM" id="SSF46689">
    <property type="entry name" value="Homeodomain-like"/>
    <property type="match status" value="1"/>
</dbReference>
<evidence type="ECO:0000256" key="1">
    <source>
        <dbReference type="ARBA" id="ARBA00023015"/>
    </source>
</evidence>
<name>A0ABT7S3B7_9CELL</name>
<dbReference type="InterPro" id="IPR050204">
    <property type="entry name" value="AraC_XylS_family_regulators"/>
</dbReference>
<dbReference type="PANTHER" id="PTHR46796">
    <property type="entry name" value="HTH-TYPE TRANSCRIPTIONAL ACTIVATOR RHAS-RELATED"/>
    <property type="match status" value="1"/>
</dbReference>
<evidence type="ECO:0000259" key="4">
    <source>
        <dbReference type="PROSITE" id="PS01124"/>
    </source>
</evidence>
<dbReference type="PROSITE" id="PS01124">
    <property type="entry name" value="HTH_ARAC_FAMILY_2"/>
    <property type="match status" value="1"/>
</dbReference>
<dbReference type="EMBL" id="JAUCGR010000001">
    <property type="protein sequence ID" value="MDM7830105.1"/>
    <property type="molecule type" value="Genomic_DNA"/>
</dbReference>
<protein>
    <submittedName>
        <fullName evidence="5">Helix-turn-helix domain-containing protein</fullName>
    </submittedName>
</protein>
<reference evidence="5 6" key="1">
    <citation type="submission" date="2023-06" db="EMBL/GenBank/DDBJ databases">
        <title>Cellulomonas sp. MW9 Whole genome sequence.</title>
        <authorList>
            <person name="Park S."/>
        </authorList>
    </citation>
    <scope>NUCLEOTIDE SEQUENCE [LARGE SCALE GENOMIC DNA]</scope>
    <source>
        <strain evidence="5 6">MW9</strain>
    </source>
</reference>
<keyword evidence="3" id="KW-0804">Transcription</keyword>
<keyword evidence="1" id="KW-0805">Transcription regulation</keyword>
<dbReference type="Proteomes" id="UP001321453">
    <property type="component" value="Unassembled WGS sequence"/>
</dbReference>
<dbReference type="InterPro" id="IPR018060">
    <property type="entry name" value="HTH_AraC"/>
</dbReference>
<organism evidence="5 6">
    <name type="scientific">Cellulomonas edaphi</name>
    <dbReference type="NCBI Taxonomy" id="3053468"/>
    <lineage>
        <taxon>Bacteria</taxon>
        <taxon>Bacillati</taxon>
        <taxon>Actinomycetota</taxon>
        <taxon>Actinomycetes</taxon>
        <taxon>Micrococcales</taxon>
        <taxon>Cellulomonadaceae</taxon>
        <taxon>Cellulomonas</taxon>
    </lineage>
</organism>
<gene>
    <name evidence="5" type="ORF">QRT05_02050</name>
</gene>
<accession>A0ABT7S3B7</accession>
<keyword evidence="6" id="KW-1185">Reference proteome</keyword>
<dbReference type="RefSeq" id="WP_289444767.1">
    <property type="nucleotide sequence ID" value="NZ_JAUCGR010000001.1"/>
</dbReference>
<feature type="domain" description="HTH araC/xylS-type" evidence="4">
    <location>
        <begin position="169"/>
        <end position="270"/>
    </location>
</feature>
<keyword evidence="2" id="KW-0238">DNA-binding</keyword>
<dbReference type="Gene3D" id="1.10.10.60">
    <property type="entry name" value="Homeodomain-like"/>
    <property type="match status" value="1"/>
</dbReference>
<comment type="caution">
    <text evidence="5">The sequence shown here is derived from an EMBL/GenBank/DDBJ whole genome shotgun (WGS) entry which is preliminary data.</text>
</comment>
<dbReference type="Pfam" id="PF12833">
    <property type="entry name" value="HTH_18"/>
    <property type="match status" value="1"/>
</dbReference>
<evidence type="ECO:0000256" key="2">
    <source>
        <dbReference type="ARBA" id="ARBA00023125"/>
    </source>
</evidence>
<dbReference type="PANTHER" id="PTHR46796:SF6">
    <property type="entry name" value="ARAC SUBFAMILY"/>
    <property type="match status" value="1"/>
</dbReference>
<evidence type="ECO:0000313" key="6">
    <source>
        <dbReference type="Proteomes" id="UP001321453"/>
    </source>
</evidence>
<sequence>MATSVHELGAVQLVHVRRSGLFIEVSRERDDCAPVVAMMLGTRAQASREQFGHRIDQRPGSVDMIELNHPHKTWNHSSRDGWCVKIPVDALMLAPAIVRRARPALATTPLQRVYASHLAMLTRSATTLTEDPGAADLGGATVALSRAVISSAAGDVTQTREALHDSLLPRVQTFVREHLRDPALSPQMIATAHHISVRLLYRVAADAGLQLEQWIIDERLAGARRELASPVGRHKSIAAVAHQWAFSTPAHFSRRFRARSAVTPREWQRSQR</sequence>
<evidence type="ECO:0000256" key="3">
    <source>
        <dbReference type="ARBA" id="ARBA00023163"/>
    </source>
</evidence>
<evidence type="ECO:0000313" key="5">
    <source>
        <dbReference type="EMBL" id="MDM7830105.1"/>
    </source>
</evidence>
<dbReference type="InterPro" id="IPR018062">
    <property type="entry name" value="HTH_AraC-typ_CS"/>
</dbReference>
<proteinExistence type="predicted"/>
<dbReference type="SMART" id="SM00342">
    <property type="entry name" value="HTH_ARAC"/>
    <property type="match status" value="1"/>
</dbReference>
<dbReference type="PROSITE" id="PS00041">
    <property type="entry name" value="HTH_ARAC_FAMILY_1"/>
    <property type="match status" value="1"/>
</dbReference>
<dbReference type="InterPro" id="IPR009057">
    <property type="entry name" value="Homeodomain-like_sf"/>
</dbReference>